<evidence type="ECO:0000256" key="2">
    <source>
        <dbReference type="ARBA" id="ARBA00023242"/>
    </source>
</evidence>
<accession>A0AAV4FZ41</accession>
<evidence type="ECO:0000313" key="6">
    <source>
        <dbReference type="Proteomes" id="UP000762676"/>
    </source>
</evidence>
<feature type="compositionally biased region" description="Low complexity" evidence="3">
    <location>
        <begin position="364"/>
        <end position="379"/>
    </location>
</feature>
<name>A0AAV4FZ41_9GAST</name>
<feature type="compositionally biased region" description="Pro residues" evidence="3">
    <location>
        <begin position="342"/>
        <end position="363"/>
    </location>
</feature>
<keyword evidence="2" id="KW-0539">Nucleus</keyword>
<comment type="caution">
    <text evidence="5">The sequence shown here is derived from an EMBL/GenBank/DDBJ whole genome shotgun (WGS) entry which is preliminary data.</text>
</comment>
<evidence type="ECO:0000259" key="4">
    <source>
        <dbReference type="PROSITE" id="PS50280"/>
    </source>
</evidence>
<dbReference type="PANTHER" id="PTHR16516">
    <property type="entry name" value="AGAP007109-PA"/>
    <property type="match status" value="1"/>
</dbReference>
<evidence type="ECO:0000313" key="5">
    <source>
        <dbReference type="EMBL" id="GFR78409.1"/>
    </source>
</evidence>
<dbReference type="InterPro" id="IPR001214">
    <property type="entry name" value="SET_dom"/>
</dbReference>
<dbReference type="EMBL" id="BMAT01004696">
    <property type="protein sequence ID" value="GFR78409.1"/>
    <property type="molecule type" value="Genomic_DNA"/>
</dbReference>
<dbReference type="Gene3D" id="2.170.270.10">
    <property type="entry name" value="SET domain"/>
    <property type="match status" value="1"/>
</dbReference>
<feature type="compositionally biased region" description="Low complexity" evidence="3">
    <location>
        <begin position="306"/>
        <end position="329"/>
    </location>
</feature>
<dbReference type="GO" id="GO:0006355">
    <property type="term" value="P:regulation of DNA-templated transcription"/>
    <property type="evidence" value="ECO:0007669"/>
    <property type="project" value="TreeGrafter"/>
</dbReference>
<dbReference type="PANTHER" id="PTHR16516:SF4">
    <property type="entry name" value="C2H2-TYPE DOMAIN-CONTAINING PROTEIN"/>
    <property type="match status" value="1"/>
</dbReference>
<reference evidence="5 6" key="1">
    <citation type="journal article" date="2021" name="Elife">
        <title>Chloroplast acquisition without the gene transfer in kleptoplastic sea slugs, Plakobranchus ocellatus.</title>
        <authorList>
            <person name="Maeda T."/>
            <person name="Takahashi S."/>
            <person name="Yoshida T."/>
            <person name="Shimamura S."/>
            <person name="Takaki Y."/>
            <person name="Nagai Y."/>
            <person name="Toyoda A."/>
            <person name="Suzuki Y."/>
            <person name="Arimoto A."/>
            <person name="Ishii H."/>
            <person name="Satoh N."/>
            <person name="Nishiyama T."/>
            <person name="Hasebe M."/>
            <person name="Maruyama T."/>
            <person name="Minagawa J."/>
            <person name="Obokata J."/>
            <person name="Shigenobu S."/>
        </authorList>
    </citation>
    <scope>NUCLEOTIDE SEQUENCE [LARGE SCALE GENOMIC DNA]</scope>
</reference>
<dbReference type="PROSITE" id="PS50280">
    <property type="entry name" value="SET"/>
    <property type="match status" value="1"/>
</dbReference>
<feature type="compositionally biased region" description="Low complexity" evidence="3">
    <location>
        <begin position="422"/>
        <end position="437"/>
    </location>
</feature>
<dbReference type="InterPro" id="IPR046341">
    <property type="entry name" value="SET_dom_sf"/>
</dbReference>
<feature type="compositionally biased region" description="Polar residues" evidence="3">
    <location>
        <begin position="237"/>
        <end position="250"/>
    </location>
</feature>
<keyword evidence="6" id="KW-1185">Reference proteome</keyword>
<feature type="region of interest" description="Disordered" evidence="3">
    <location>
        <begin position="417"/>
        <end position="438"/>
    </location>
</feature>
<comment type="subcellular location">
    <subcellularLocation>
        <location evidence="1">Nucleus</location>
    </subcellularLocation>
</comment>
<evidence type="ECO:0000256" key="1">
    <source>
        <dbReference type="ARBA" id="ARBA00004123"/>
    </source>
</evidence>
<sequence>MGVVTVADIDYGQIFGPFPTHITAANPAYIIGMLTRDKQPEAAIVKVNTEELRDGPGCLDWLPYVSMARDEAEQNMEAYLKEGGVYFRTLRIVRAWEELLVWYSKDFTHLLGIPELASNAKRDDEQYICQHCGEMFDYPFPLRAHLKFKCAFTADTKMCNIGESFHSKTKGDLLSFVPKCMSSMNNNNNSVFSLPVKRHFEESAPDPVSPAKLMRSPNKEKTRSYPSLKYSIEELSKSSTTVNGKTQVNENEVDGRSENTTVTASAFRKVGRANNEKSERIPSPCTERKSSVYSSYPTEDRSTPPSSNGLPSPRSTSSSPYSSLGPLTLHTVHSPMVQGSPPSSPRQFPPISPSASMPPPSHPPLKSNIPSPSSPSSSSTARFEDSSLVKSPSIMGIYMPRIPLFPPPPVLGIPRASIFNQPGSSTSPSPSPSVSAPRGIPLQHSGFPADQIPPGLLEMCRATIPTVGPLTESFAANIRNSETLAKHALFADRHISSLGFLKSSNPMVEKLLQSTNPTLLSSPINALNLSQNWCAKCNATFRMTSDLVYHMR</sequence>
<dbReference type="InterPro" id="IPR052296">
    <property type="entry name" value="TR-Histone_Methyltrans"/>
</dbReference>
<proteinExistence type="predicted"/>
<organism evidence="5 6">
    <name type="scientific">Elysia marginata</name>
    <dbReference type="NCBI Taxonomy" id="1093978"/>
    <lineage>
        <taxon>Eukaryota</taxon>
        <taxon>Metazoa</taxon>
        <taxon>Spiralia</taxon>
        <taxon>Lophotrochozoa</taxon>
        <taxon>Mollusca</taxon>
        <taxon>Gastropoda</taxon>
        <taxon>Heterobranchia</taxon>
        <taxon>Euthyneura</taxon>
        <taxon>Panpulmonata</taxon>
        <taxon>Sacoglossa</taxon>
        <taxon>Placobranchoidea</taxon>
        <taxon>Plakobranchidae</taxon>
        <taxon>Elysia</taxon>
    </lineage>
</organism>
<dbReference type="Proteomes" id="UP000762676">
    <property type="component" value="Unassembled WGS sequence"/>
</dbReference>
<protein>
    <submittedName>
        <fullName evidence="5">PR domain zinc finger protein 8</fullName>
    </submittedName>
</protein>
<feature type="compositionally biased region" description="Basic and acidic residues" evidence="3">
    <location>
        <begin position="274"/>
        <end position="290"/>
    </location>
</feature>
<dbReference type="GO" id="GO:0005634">
    <property type="term" value="C:nucleus"/>
    <property type="evidence" value="ECO:0007669"/>
    <property type="project" value="UniProtKB-SubCell"/>
</dbReference>
<gene>
    <name evidence="5" type="ORF">ElyMa_002261700</name>
</gene>
<dbReference type="AlphaFoldDB" id="A0AAV4FZ41"/>
<feature type="domain" description="SET" evidence="4">
    <location>
        <begin position="1"/>
        <end position="104"/>
    </location>
</feature>
<feature type="region of interest" description="Disordered" evidence="3">
    <location>
        <begin position="202"/>
        <end position="385"/>
    </location>
</feature>
<evidence type="ECO:0000256" key="3">
    <source>
        <dbReference type="SAM" id="MobiDB-lite"/>
    </source>
</evidence>
<dbReference type="Pfam" id="PF21549">
    <property type="entry name" value="PRDM2_PR"/>
    <property type="match status" value="1"/>
</dbReference>